<evidence type="ECO:0000313" key="1">
    <source>
        <dbReference type="EMBL" id="AGF96579.1"/>
    </source>
</evidence>
<name>M1QHZ4_METMZ</name>
<reference evidence="1 2" key="1">
    <citation type="journal article" date="2013" name="Genome Announc.">
        <title>Complete Genome of a Methanosarcina mazei Strain Isolated from Sediment Samples from an Amazonian Flooded Area.</title>
        <authorList>
            <person name="Assis das Gracas D."/>
            <person name="Thiago Juca Ramos R."/>
            <person name="Vieira Araujo A.C."/>
            <person name="Zahlouth R."/>
            <person name="Ribeiro Carneiro A."/>
            <person name="Souza Lopes T."/>
            <person name="Azevedo Barauna R."/>
            <person name="Azevedo V."/>
            <person name="Cruz Schneider M.P."/>
            <person name="Pellizari V.H."/>
            <person name="Silva A."/>
        </authorList>
    </citation>
    <scope>NUCLEOTIDE SEQUENCE [LARGE SCALE GENOMIC DNA]</scope>
    <source>
        <strain evidence="1 2">Tuc01</strain>
    </source>
</reference>
<dbReference type="EMBL" id="CP004144">
    <property type="protein sequence ID" value="AGF96579.1"/>
    <property type="molecule type" value="Genomic_DNA"/>
</dbReference>
<gene>
    <name evidence="1" type="ORF">MmTuc01_1192</name>
</gene>
<dbReference type="KEGG" id="mmaz:MmTuc01_1192"/>
<sequence>MICSCYGVDTNYKNSITREKLNKKIEFLSMEHYHFSDNDLRTG</sequence>
<evidence type="ECO:0000313" key="2">
    <source>
        <dbReference type="Proteomes" id="UP000011718"/>
    </source>
</evidence>
<dbReference type="AlphaFoldDB" id="M1QHZ4"/>
<dbReference type="Proteomes" id="UP000011718">
    <property type="component" value="Chromosome"/>
</dbReference>
<dbReference type="HOGENOM" id="CLU_3227830_0_0_2"/>
<organism evidence="1 2">
    <name type="scientific">Methanosarcina mazei Tuc01</name>
    <dbReference type="NCBI Taxonomy" id="1236903"/>
    <lineage>
        <taxon>Archaea</taxon>
        <taxon>Methanobacteriati</taxon>
        <taxon>Methanobacteriota</taxon>
        <taxon>Stenosarchaea group</taxon>
        <taxon>Methanomicrobia</taxon>
        <taxon>Methanosarcinales</taxon>
        <taxon>Methanosarcinaceae</taxon>
        <taxon>Methanosarcina</taxon>
    </lineage>
</organism>
<proteinExistence type="predicted"/>
<protein>
    <submittedName>
        <fullName evidence="1">Uncharacterized protein</fullName>
    </submittedName>
</protein>
<accession>M1QHZ4</accession>
<dbReference type="BioCyc" id="MMAZ1236903:G139K-1137-MONOMER"/>